<evidence type="ECO:0000313" key="3">
    <source>
        <dbReference type="EMBL" id="ETW50171.1"/>
    </source>
</evidence>
<dbReference type="GO" id="GO:0000062">
    <property type="term" value="F:fatty-acyl-CoA binding"/>
    <property type="evidence" value="ECO:0007669"/>
    <property type="project" value="TreeGrafter"/>
</dbReference>
<keyword evidence="2" id="KW-0472">Membrane</keyword>
<sequence length="253" mass="30580">MEQNDVQSNVLKKKKKERNILNNDKDLNFENEKYIKKERRKNSENGFVNLREWTVKVQNRYEKKLKKKVQEKKESVNNIKNDKSTENDNLCDDTNTNLQNDEDNYISSDSSSFKSRSSLGRKISFSSDESYFDSDIDMRIKKLLNIEDHDNFKKKKKKKIKEEEERKKKEEEEEERKKKEEDNEQNHEINNIENIDIQCITNEEHHINNKSHEEEKKNEKINIYIYIYLYLYNVLINICIFLRAQFPSILVQI</sequence>
<evidence type="ECO:0000256" key="2">
    <source>
        <dbReference type="SAM" id="Phobius"/>
    </source>
</evidence>
<feature type="transmembrane region" description="Helical" evidence="2">
    <location>
        <begin position="223"/>
        <end position="242"/>
    </location>
</feature>
<feature type="region of interest" description="Disordered" evidence="1">
    <location>
        <begin position="1"/>
        <end position="26"/>
    </location>
</feature>
<protein>
    <submittedName>
        <fullName evidence="3">Uncharacterized protein</fullName>
    </submittedName>
</protein>
<dbReference type="PANTHER" id="PTHR24119:SF0">
    <property type="entry name" value="ACYL-COA-BINDING DOMAIN-CONTAINING PROTEIN 6"/>
    <property type="match status" value="1"/>
</dbReference>
<keyword evidence="2" id="KW-0812">Transmembrane</keyword>
<name>A0A024WUI4_PLAFA</name>
<dbReference type="EMBL" id="KI925528">
    <property type="protein sequence ID" value="ETW50171.1"/>
    <property type="molecule type" value="Genomic_DNA"/>
</dbReference>
<dbReference type="AlphaFoldDB" id="A0A024WUI4"/>
<dbReference type="Proteomes" id="UP000030699">
    <property type="component" value="Unassembled WGS sequence"/>
</dbReference>
<feature type="compositionally biased region" description="Basic and acidic residues" evidence="1">
    <location>
        <begin position="160"/>
        <end position="187"/>
    </location>
</feature>
<dbReference type="PANTHER" id="PTHR24119">
    <property type="entry name" value="ACYL-COA-BINDING DOMAIN-CONTAINING PROTEIN 6"/>
    <property type="match status" value="1"/>
</dbReference>
<proteinExistence type="predicted"/>
<organism evidence="3 4">
    <name type="scientific">Plasmodium falciparum MaliPS096_E11</name>
    <dbReference type="NCBI Taxonomy" id="1036727"/>
    <lineage>
        <taxon>Eukaryota</taxon>
        <taxon>Sar</taxon>
        <taxon>Alveolata</taxon>
        <taxon>Apicomplexa</taxon>
        <taxon>Aconoidasida</taxon>
        <taxon>Haemosporida</taxon>
        <taxon>Plasmodiidae</taxon>
        <taxon>Plasmodium</taxon>
        <taxon>Plasmodium (Laverania)</taxon>
    </lineage>
</organism>
<feature type="region of interest" description="Disordered" evidence="1">
    <location>
        <begin position="66"/>
        <end position="119"/>
    </location>
</feature>
<evidence type="ECO:0000256" key="1">
    <source>
        <dbReference type="SAM" id="MobiDB-lite"/>
    </source>
</evidence>
<feature type="compositionally biased region" description="Basic and acidic residues" evidence="1">
    <location>
        <begin position="71"/>
        <end position="86"/>
    </location>
</feature>
<accession>A0A024WUI4</accession>
<feature type="region of interest" description="Disordered" evidence="1">
    <location>
        <begin position="154"/>
        <end position="189"/>
    </location>
</feature>
<feature type="compositionally biased region" description="Low complexity" evidence="1">
    <location>
        <begin position="107"/>
        <end position="119"/>
    </location>
</feature>
<gene>
    <name evidence="3" type="ORF">PFMALIP_01859</name>
</gene>
<feature type="compositionally biased region" description="Polar residues" evidence="1">
    <location>
        <begin position="1"/>
        <end position="10"/>
    </location>
</feature>
<evidence type="ECO:0000313" key="4">
    <source>
        <dbReference type="Proteomes" id="UP000030699"/>
    </source>
</evidence>
<reference evidence="3 4" key="1">
    <citation type="submission" date="2013-02" db="EMBL/GenBank/DDBJ databases">
        <title>The Genome Annotation of Plasmodium falciparum MaliPS096_E11.</title>
        <authorList>
            <consortium name="The Broad Institute Genome Sequencing Platform"/>
            <consortium name="The Broad Institute Genome Sequencing Center for Infectious Disease"/>
            <person name="Neafsey D."/>
            <person name="Hoffman S."/>
            <person name="Volkman S."/>
            <person name="Rosenthal P."/>
            <person name="Walker B."/>
            <person name="Young S.K."/>
            <person name="Zeng Q."/>
            <person name="Gargeya S."/>
            <person name="Fitzgerald M."/>
            <person name="Haas B."/>
            <person name="Abouelleil A."/>
            <person name="Allen A.W."/>
            <person name="Alvarado L."/>
            <person name="Arachchi H.M."/>
            <person name="Berlin A.M."/>
            <person name="Chapman S.B."/>
            <person name="Gainer-Dewar J."/>
            <person name="Goldberg J."/>
            <person name="Griggs A."/>
            <person name="Gujja S."/>
            <person name="Hansen M."/>
            <person name="Howarth C."/>
            <person name="Imamovic A."/>
            <person name="Ireland A."/>
            <person name="Larimer J."/>
            <person name="McCowan C."/>
            <person name="Murphy C."/>
            <person name="Pearson M."/>
            <person name="Poon T.W."/>
            <person name="Priest M."/>
            <person name="Roberts A."/>
            <person name="Saif S."/>
            <person name="Shea T."/>
            <person name="Sisk P."/>
            <person name="Sykes S."/>
            <person name="Wortman J."/>
            <person name="Nusbaum C."/>
            <person name="Birren B."/>
        </authorList>
    </citation>
    <scope>NUCLEOTIDE SEQUENCE [LARGE SCALE GENOMIC DNA]</scope>
    <source>
        <strain evidence="3 4">MaliPS096_E11</strain>
    </source>
</reference>
<keyword evidence="2" id="KW-1133">Transmembrane helix</keyword>
<reference evidence="3 4" key="2">
    <citation type="submission" date="2013-02" db="EMBL/GenBank/DDBJ databases">
        <title>The Genome Sequence of Plasmodium falciparum MaliPS096_E11.</title>
        <authorList>
            <consortium name="The Broad Institute Genome Sequencing Platform"/>
            <consortium name="The Broad Institute Genome Sequencing Center for Infectious Disease"/>
            <person name="Neafsey D."/>
            <person name="Cheeseman I."/>
            <person name="Volkman S."/>
            <person name="Adams J."/>
            <person name="Walker B."/>
            <person name="Young S.K."/>
            <person name="Zeng Q."/>
            <person name="Gargeya S."/>
            <person name="Fitzgerald M."/>
            <person name="Haas B."/>
            <person name="Abouelleil A."/>
            <person name="Alvarado L."/>
            <person name="Arachchi H.M."/>
            <person name="Berlin A.M."/>
            <person name="Chapman S.B."/>
            <person name="Dewar J."/>
            <person name="Goldberg J."/>
            <person name="Griggs A."/>
            <person name="Gujja S."/>
            <person name="Hansen M."/>
            <person name="Howarth C."/>
            <person name="Imamovic A."/>
            <person name="Larimer J."/>
            <person name="McCowan C."/>
            <person name="Murphy C."/>
            <person name="Neiman D."/>
            <person name="Pearson M."/>
            <person name="Priest M."/>
            <person name="Roberts A."/>
            <person name="Saif S."/>
            <person name="Shea T."/>
            <person name="Sisk P."/>
            <person name="Sykes S."/>
            <person name="Wortman J."/>
            <person name="Nusbaum C."/>
            <person name="Birren B."/>
        </authorList>
    </citation>
    <scope>NUCLEOTIDE SEQUENCE [LARGE SCALE GENOMIC DNA]</scope>
    <source>
        <strain evidence="3 4">MaliPS096_E11</strain>
    </source>
</reference>